<evidence type="ECO:0000313" key="2">
    <source>
        <dbReference type="Proteomes" id="UP000198688"/>
    </source>
</evidence>
<organism evidence="1 2">
    <name type="scientific">Actinoplanes derwentensis</name>
    <dbReference type="NCBI Taxonomy" id="113562"/>
    <lineage>
        <taxon>Bacteria</taxon>
        <taxon>Bacillati</taxon>
        <taxon>Actinomycetota</taxon>
        <taxon>Actinomycetes</taxon>
        <taxon>Micromonosporales</taxon>
        <taxon>Micromonosporaceae</taxon>
        <taxon>Actinoplanes</taxon>
    </lineage>
</organism>
<dbReference type="AlphaFoldDB" id="A0A1H2CVX1"/>
<gene>
    <name evidence="1" type="ORF">SAMN04489716_7009</name>
</gene>
<keyword evidence="2" id="KW-1185">Reference proteome</keyword>
<accession>A0A1H2CVX1</accession>
<proteinExistence type="predicted"/>
<dbReference type="EMBL" id="LT629758">
    <property type="protein sequence ID" value="SDT74524.1"/>
    <property type="molecule type" value="Genomic_DNA"/>
</dbReference>
<dbReference type="STRING" id="113562.SAMN04489716_7009"/>
<evidence type="ECO:0000313" key="1">
    <source>
        <dbReference type="EMBL" id="SDT74524.1"/>
    </source>
</evidence>
<dbReference type="Proteomes" id="UP000198688">
    <property type="component" value="Chromosome I"/>
</dbReference>
<reference evidence="1 2" key="1">
    <citation type="submission" date="2016-10" db="EMBL/GenBank/DDBJ databases">
        <authorList>
            <person name="de Groot N.N."/>
        </authorList>
    </citation>
    <scope>NUCLEOTIDE SEQUENCE [LARGE SCALE GENOMIC DNA]</scope>
    <source>
        <strain evidence="1 2">DSM 43941</strain>
    </source>
</reference>
<dbReference type="OrthoDB" id="9922at2"/>
<protein>
    <submittedName>
        <fullName evidence="1">Uncharacterized protein</fullName>
    </submittedName>
</protein>
<dbReference type="RefSeq" id="WP_157751921.1">
    <property type="nucleotide sequence ID" value="NZ_BOMJ01000003.1"/>
</dbReference>
<name>A0A1H2CVX1_9ACTN</name>
<sequence>MHSTQRLKAVQAVVADANRFPRLAVAGLDTPAGTNALASLIRLVTCGWDLRTIDGVLQQISGSAAGSVRDALQGLAHLAHFPPGEALKWMDLWPGAVDSPSLWEELARTMDLWRLLAPAGLARTAVGQGISVDEADALRDRGELHRVANATLLAVQAEQPDRDEDGW</sequence>